<evidence type="ECO:0000259" key="4">
    <source>
        <dbReference type="PROSITE" id="PS51071"/>
    </source>
</evidence>
<dbReference type="CDD" id="cd05013">
    <property type="entry name" value="SIS_RpiR"/>
    <property type="match status" value="1"/>
</dbReference>
<evidence type="ECO:0000313" key="7">
    <source>
        <dbReference type="Proteomes" id="UP000806211"/>
    </source>
</evidence>
<dbReference type="InterPro" id="IPR046348">
    <property type="entry name" value="SIS_dom_sf"/>
</dbReference>
<dbReference type="PROSITE" id="PS51071">
    <property type="entry name" value="HTH_RPIR"/>
    <property type="match status" value="1"/>
</dbReference>
<name>A0ABR9RB05_9FIRM</name>
<keyword evidence="7" id="KW-1185">Reference proteome</keyword>
<dbReference type="SUPFAM" id="SSF53697">
    <property type="entry name" value="SIS domain"/>
    <property type="match status" value="1"/>
</dbReference>
<protein>
    <submittedName>
        <fullName evidence="6">MurR/RpiR family transcriptional regulator</fullName>
    </submittedName>
</protein>
<dbReference type="InterPro" id="IPR000281">
    <property type="entry name" value="HTH_RpiR"/>
</dbReference>
<dbReference type="Proteomes" id="UP000806211">
    <property type="component" value="Unassembled WGS sequence"/>
</dbReference>
<dbReference type="InterPro" id="IPR035472">
    <property type="entry name" value="RpiR-like_SIS"/>
</dbReference>
<feature type="domain" description="SIS" evidence="5">
    <location>
        <begin position="122"/>
        <end position="262"/>
    </location>
</feature>
<dbReference type="Gene3D" id="1.10.10.10">
    <property type="entry name" value="Winged helix-like DNA-binding domain superfamily/Winged helix DNA-binding domain"/>
    <property type="match status" value="1"/>
</dbReference>
<dbReference type="SUPFAM" id="SSF46689">
    <property type="entry name" value="Homeodomain-like"/>
    <property type="match status" value="1"/>
</dbReference>
<dbReference type="InterPro" id="IPR047640">
    <property type="entry name" value="RpiR-like"/>
</dbReference>
<feature type="domain" description="HTH rpiR-type" evidence="4">
    <location>
        <begin position="1"/>
        <end position="77"/>
    </location>
</feature>
<dbReference type="PANTHER" id="PTHR30514:SF1">
    <property type="entry name" value="HTH-TYPE TRANSCRIPTIONAL REGULATOR HEXR-RELATED"/>
    <property type="match status" value="1"/>
</dbReference>
<evidence type="ECO:0000256" key="3">
    <source>
        <dbReference type="ARBA" id="ARBA00023163"/>
    </source>
</evidence>
<dbReference type="PANTHER" id="PTHR30514">
    <property type="entry name" value="GLUCOKINASE"/>
    <property type="match status" value="1"/>
</dbReference>
<keyword evidence="3" id="KW-0804">Transcription</keyword>
<evidence type="ECO:0000256" key="1">
    <source>
        <dbReference type="ARBA" id="ARBA00023015"/>
    </source>
</evidence>
<accession>A0ABR9RB05</accession>
<dbReference type="EMBL" id="JADCKF010000006">
    <property type="protein sequence ID" value="MBE5055878.1"/>
    <property type="molecule type" value="Genomic_DNA"/>
</dbReference>
<sequence length="281" mass="30876">MGCTLLIKEGLASLTETERRLAAYLLSHSGEVTRMNAKEFAAACGSSPAAVVRFSQKLGFKGFTELKLDLAKESGAEALDEFQTVIQEHDDLDTILQKAELIHLKNTSLTYRMVNVSVLNQAVEEICAGRRIHLFGIGASGLLAMDFLYKSSRIGIPAFYHADAHTNLATAALLDESDIVIAISYSGETRETVLAARAAKERGCRVIAITQANHNSLSRLADYPLYIPSEEGEFRMGAMTSRISGLLLLDLLYLGIAKHDFDHTRKSLSQTRELIRSLQQD</sequence>
<dbReference type="RefSeq" id="WP_193537528.1">
    <property type="nucleotide sequence ID" value="NZ_JADCKF010000006.1"/>
</dbReference>
<evidence type="ECO:0000256" key="2">
    <source>
        <dbReference type="ARBA" id="ARBA00023125"/>
    </source>
</evidence>
<proteinExistence type="predicted"/>
<evidence type="ECO:0000313" key="6">
    <source>
        <dbReference type="EMBL" id="MBE5055878.1"/>
    </source>
</evidence>
<dbReference type="Pfam" id="PF01418">
    <property type="entry name" value="HTH_6"/>
    <property type="match status" value="1"/>
</dbReference>
<keyword evidence="2" id="KW-0238">DNA-binding</keyword>
<dbReference type="InterPro" id="IPR009057">
    <property type="entry name" value="Homeodomain-like_sf"/>
</dbReference>
<gene>
    <name evidence="6" type="ORF">INF37_07695</name>
</gene>
<organism evidence="6 7">
    <name type="scientific">Pseudoflavonifractor gallinarum</name>
    <dbReference type="NCBI Taxonomy" id="2779352"/>
    <lineage>
        <taxon>Bacteria</taxon>
        <taxon>Bacillati</taxon>
        <taxon>Bacillota</taxon>
        <taxon>Clostridia</taxon>
        <taxon>Eubacteriales</taxon>
        <taxon>Oscillospiraceae</taxon>
        <taxon>Pseudoflavonifractor</taxon>
    </lineage>
</organism>
<dbReference type="InterPro" id="IPR001347">
    <property type="entry name" value="SIS_dom"/>
</dbReference>
<keyword evidence="1" id="KW-0805">Transcription regulation</keyword>
<dbReference type="Gene3D" id="3.40.50.10490">
    <property type="entry name" value="Glucose-6-phosphate isomerase like protein, domain 1"/>
    <property type="match status" value="1"/>
</dbReference>
<reference evidence="6 7" key="1">
    <citation type="submission" date="2020-10" db="EMBL/GenBank/DDBJ databases">
        <title>ChiBAC.</title>
        <authorList>
            <person name="Zenner C."/>
            <person name="Hitch T.C.A."/>
            <person name="Clavel T."/>
        </authorList>
    </citation>
    <scope>NUCLEOTIDE SEQUENCE [LARGE SCALE GENOMIC DNA]</scope>
    <source>
        <strain evidence="6 7">DSM 107456</strain>
    </source>
</reference>
<dbReference type="PROSITE" id="PS51464">
    <property type="entry name" value="SIS"/>
    <property type="match status" value="1"/>
</dbReference>
<evidence type="ECO:0000259" key="5">
    <source>
        <dbReference type="PROSITE" id="PS51464"/>
    </source>
</evidence>
<comment type="caution">
    <text evidence="6">The sequence shown here is derived from an EMBL/GenBank/DDBJ whole genome shotgun (WGS) entry which is preliminary data.</text>
</comment>
<dbReference type="InterPro" id="IPR036388">
    <property type="entry name" value="WH-like_DNA-bd_sf"/>
</dbReference>
<dbReference type="Pfam" id="PF01380">
    <property type="entry name" value="SIS"/>
    <property type="match status" value="1"/>
</dbReference>